<name>A0A9W9P9L3_PENCI</name>
<dbReference type="Proteomes" id="UP001147733">
    <property type="component" value="Unassembled WGS sequence"/>
</dbReference>
<proteinExistence type="predicted"/>
<accession>A0A9W9P9L3</accession>
<feature type="signal peptide" evidence="1">
    <location>
        <begin position="1"/>
        <end position="19"/>
    </location>
</feature>
<dbReference type="GeneID" id="81380071"/>
<gene>
    <name evidence="2" type="ORF">N7469_001984</name>
</gene>
<keyword evidence="1" id="KW-0732">Signal</keyword>
<evidence type="ECO:0000256" key="1">
    <source>
        <dbReference type="SAM" id="SignalP"/>
    </source>
</evidence>
<reference evidence="2" key="2">
    <citation type="journal article" date="2023" name="IMA Fungus">
        <title>Comparative genomic study of the Penicillium genus elucidates a diverse pangenome and 15 lateral gene transfer events.</title>
        <authorList>
            <person name="Petersen C."/>
            <person name="Sorensen T."/>
            <person name="Nielsen M.R."/>
            <person name="Sondergaard T.E."/>
            <person name="Sorensen J.L."/>
            <person name="Fitzpatrick D.A."/>
            <person name="Frisvad J.C."/>
            <person name="Nielsen K.L."/>
        </authorList>
    </citation>
    <scope>NUCLEOTIDE SEQUENCE</scope>
    <source>
        <strain evidence="2">IBT 23319</strain>
    </source>
</reference>
<dbReference type="RefSeq" id="XP_056503398.1">
    <property type="nucleotide sequence ID" value="XM_056640904.1"/>
</dbReference>
<evidence type="ECO:0000313" key="3">
    <source>
        <dbReference type="Proteomes" id="UP001147733"/>
    </source>
</evidence>
<reference evidence="2" key="1">
    <citation type="submission" date="2022-11" db="EMBL/GenBank/DDBJ databases">
        <authorList>
            <person name="Petersen C."/>
        </authorList>
    </citation>
    <scope>NUCLEOTIDE SEQUENCE</scope>
    <source>
        <strain evidence="2">IBT 23319</strain>
    </source>
</reference>
<sequence length="215" mass="23493">MHPILTTSLVLSCTFLSTATRAPCSLAIEDIYLTEAHLIQIAPQSKYCGDAPAKGECATAKTASNSASQSFNTYKVTNKAEQAAILSLMAFESNDFKYNKNHFPGIPGQGTRNMQSIAFNKKYAKSISELEGKVSSVESSPADLLDLLRENETYDFGSGAWFLTTQCSADVRSTLQDGSEAGWKRYITDCVETTVTDERKEYWERAVKALGVKGA</sequence>
<evidence type="ECO:0000313" key="2">
    <source>
        <dbReference type="EMBL" id="KAJ5240393.1"/>
    </source>
</evidence>
<keyword evidence="3" id="KW-1185">Reference proteome</keyword>
<feature type="chain" id="PRO_5040741218" evidence="1">
    <location>
        <begin position="20"/>
        <end position="215"/>
    </location>
</feature>
<protein>
    <submittedName>
        <fullName evidence="2">Uncharacterized protein</fullName>
    </submittedName>
</protein>
<dbReference type="EMBL" id="JAPQKT010000002">
    <property type="protein sequence ID" value="KAJ5240393.1"/>
    <property type="molecule type" value="Genomic_DNA"/>
</dbReference>
<comment type="caution">
    <text evidence="2">The sequence shown here is derived from an EMBL/GenBank/DDBJ whole genome shotgun (WGS) entry which is preliminary data.</text>
</comment>
<dbReference type="OrthoDB" id="2349272at2759"/>
<dbReference type="AlphaFoldDB" id="A0A9W9P9L3"/>
<organism evidence="2 3">
    <name type="scientific">Penicillium citrinum</name>
    <dbReference type="NCBI Taxonomy" id="5077"/>
    <lineage>
        <taxon>Eukaryota</taxon>
        <taxon>Fungi</taxon>
        <taxon>Dikarya</taxon>
        <taxon>Ascomycota</taxon>
        <taxon>Pezizomycotina</taxon>
        <taxon>Eurotiomycetes</taxon>
        <taxon>Eurotiomycetidae</taxon>
        <taxon>Eurotiales</taxon>
        <taxon>Aspergillaceae</taxon>
        <taxon>Penicillium</taxon>
    </lineage>
</organism>